<keyword evidence="2" id="KW-0804">Transcription</keyword>
<reference evidence="5 6" key="2">
    <citation type="submission" date="2020-04" db="EMBL/GenBank/DDBJ databases">
        <title>Whole-genome sequencing of Vibrio spp. from China reveals different genetic environments of blaCTX-M-14 among diverse lineages.</title>
        <authorList>
            <person name="Zheng Z."/>
            <person name="Ye L."/>
            <person name="Chen S."/>
        </authorList>
    </citation>
    <scope>NUCLEOTIDE SEQUENCE [LARGE SCALE GENOMIC DNA]</scope>
    <source>
        <strain evidence="5 6">Vb1636</strain>
    </source>
</reference>
<name>A0A510BP40_VIBAL</name>
<dbReference type="AlphaFoldDB" id="A0A510BP40"/>
<organism evidence="4">
    <name type="scientific">Vibrio alginolyticus</name>
    <dbReference type="NCBI Taxonomy" id="663"/>
    <lineage>
        <taxon>Bacteria</taxon>
        <taxon>Pseudomonadati</taxon>
        <taxon>Pseudomonadota</taxon>
        <taxon>Gammaproteobacteria</taxon>
        <taxon>Vibrionales</taxon>
        <taxon>Vibrionaceae</taxon>
        <taxon>Vibrio</taxon>
    </lineage>
</organism>
<protein>
    <submittedName>
        <fullName evidence="4">KorA protein</fullName>
    </submittedName>
    <submittedName>
        <fullName evidence="5">Transcriptional regulator</fullName>
    </submittedName>
</protein>
<reference evidence="4" key="1">
    <citation type="submission" date="2018-06" db="EMBL/GenBank/DDBJ databases">
        <title>Genetic characterization of a blaCTX-M-14-carrying plasmid in Vibrio alginolyticus.</title>
        <authorList>
            <person name="Zheng Z."/>
            <person name="Li R."/>
            <person name="Chen S."/>
        </authorList>
    </citation>
    <scope>NUCLEOTIDE SEQUENCE</scope>
    <source>
        <strain evidence="4">Vb1636</strain>
        <plasmid evidence="4">pVb1636</plasmid>
    </source>
</reference>
<feature type="domain" description="TrfB transcriptional repressor protein" evidence="3">
    <location>
        <begin position="5"/>
        <end position="87"/>
    </location>
</feature>
<dbReference type="RefSeq" id="WP_086959610.1">
    <property type="nucleotide sequence ID" value="NZ_JABCMA010000029.1"/>
</dbReference>
<evidence type="ECO:0000313" key="5">
    <source>
        <dbReference type="EMBL" id="NMR75811.1"/>
    </source>
</evidence>
<evidence type="ECO:0000313" key="4">
    <source>
        <dbReference type="EMBL" id="AXQ85586.1"/>
    </source>
</evidence>
<proteinExistence type="predicted"/>
<dbReference type="InterPro" id="IPR053721">
    <property type="entry name" value="Fimbrial_Adhesin_Reg"/>
</dbReference>
<accession>A0A510BP40</accession>
<sequence>MKKRLTESQFQAAIKSLEVGPQTLQIAHGVLVEGKPQTEFVTLLGVTKGAVSQAVKRVWEAHTAQAPEGYERITAILPEHQAFIVKKWAEDAKKKRGNKG</sequence>
<evidence type="ECO:0000256" key="1">
    <source>
        <dbReference type="ARBA" id="ARBA00023015"/>
    </source>
</evidence>
<dbReference type="EMBL" id="MH548371">
    <property type="protein sequence ID" value="AXQ85586.1"/>
    <property type="molecule type" value="Genomic_DNA"/>
</dbReference>
<geneLocation type="plasmid" evidence="4">
    <name>pVb1636</name>
</geneLocation>
<evidence type="ECO:0000313" key="6">
    <source>
        <dbReference type="Proteomes" id="UP000565155"/>
    </source>
</evidence>
<keyword evidence="1" id="KW-0805">Transcription regulation</keyword>
<evidence type="ECO:0000256" key="2">
    <source>
        <dbReference type="ARBA" id="ARBA00023163"/>
    </source>
</evidence>
<dbReference type="Pfam" id="PF16509">
    <property type="entry name" value="KORA"/>
    <property type="match status" value="1"/>
</dbReference>
<keyword evidence="4" id="KW-0614">Plasmid</keyword>
<dbReference type="EMBL" id="JABCMA010000029">
    <property type="protein sequence ID" value="NMR75811.1"/>
    <property type="molecule type" value="Genomic_DNA"/>
</dbReference>
<dbReference type="Proteomes" id="UP000565155">
    <property type="component" value="Unassembled WGS sequence"/>
</dbReference>
<dbReference type="Gene3D" id="1.10.10.2690">
    <property type="match status" value="1"/>
</dbReference>
<evidence type="ECO:0000259" key="3">
    <source>
        <dbReference type="Pfam" id="PF16509"/>
    </source>
</evidence>
<dbReference type="InterPro" id="IPR032428">
    <property type="entry name" value="TrfB"/>
</dbReference>
<gene>
    <name evidence="4" type="primary">korA</name>
    <name evidence="5" type="ORF">HKB35_19555</name>
</gene>